<keyword evidence="1" id="KW-1133">Transmembrane helix</keyword>
<name>A0A811TGG2_9EURY</name>
<comment type="caution">
    <text evidence="2">The sequence shown here is derived from an EMBL/GenBank/DDBJ whole genome shotgun (WGS) entry which is preliminary data.</text>
</comment>
<evidence type="ECO:0000313" key="2">
    <source>
        <dbReference type="EMBL" id="CAD6494981.1"/>
    </source>
</evidence>
<proteinExistence type="predicted"/>
<evidence type="ECO:0000313" key="3">
    <source>
        <dbReference type="Proteomes" id="UP000634805"/>
    </source>
</evidence>
<protein>
    <recommendedName>
        <fullName evidence="4">Argininosuccinate synthase</fullName>
    </recommendedName>
</protein>
<reference evidence="2" key="1">
    <citation type="submission" date="2020-10" db="EMBL/GenBank/DDBJ databases">
        <authorList>
            <person name="Hahn C.J."/>
            <person name="Laso-Perez R."/>
            <person name="Vulcano F."/>
            <person name="Vaziourakis K.-M."/>
            <person name="Stokke R."/>
            <person name="Steen I.H."/>
            <person name="Teske A."/>
            <person name="Boetius A."/>
            <person name="Liebeke M."/>
            <person name="Amann R."/>
            <person name="Knittel K."/>
        </authorList>
    </citation>
    <scope>NUCLEOTIDE SEQUENCE</scope>
    <source>
        <strain evidence="2">Gfbio:e3339647-f889-4370-9287-4fb5cb688e4c:AG392D22_GoMArc1</strain>
    </source>
</reference>
<keyword evidence="1" id="KW-0812">Transmembrane</keyword>
<evidence type="ECO:0008006" key="4">
    <source>
        <dbReference type="Google" id="ProtNLM"/>
    </source>
</evidence>
<feature type="transmembrane region" description="Helical" evidence="1">
    <location>
        <begin position="249"/>
        <end position="266"/>
    </location>
</feature>
<accession>A0A811TGG2</accession>
<dbReference type="Proteomes" id="UP000634805">
    <property type="component" value="Unassembled WGS sequence"/>
</dbReference>
<keyword evidence="1" id="KW-0472">Membrane</keyword>
<dbReference type="AlphaFoldDB" id="A0A811TGG2"/>
<evidence type="ECO:0000256" key="1">
    <source>
        <dbReference type="SAM" id="Phobius"/>
    </source>
</evidence>
<dbReference type="EMBL" id="CAJHIS010000041">
    <property type="protein sequence ID" value="CAD6494981.1"/>
    <property type="molecule type" value="Genomic_DNA"/>
</dbReference>
<sequence>MNQRIIFVISLFLLLVCTVCIAYADPTTEVHVVKYAEDGTTVLNETDVTYEWMEANLPVQGDGVTHYYHQGPVFEGDKWDQNETANFKDKGAVKGTDVMDLCNLVGGMSPGDDVMIHSYDGYHVEFGYTSVYEPEARQGPMVLCWYNGNDTKVGERQGVGYPPDYYTGMRLVFFADNSINPEGKHVFGNWDMHELLPAKCQHFYELYPSTNGFTVKWVDELRVYSGGYTDDEGGPAKSMPESKPSSAQGFNAIPAIAGLLLVAYMLRRSMR</sequence>
<organism evidence="2 3">
    <name type="scientific">Candidatus Argoarchaeum ethanivorans</name>
    <dbReference type="NCBI Taxonomy" id="2608793"/>
    <lineage>
        <taxon>Archaea</taxon>
        <taxon>Methanobacteriati</taxon>
        <taxon>Methanobacteriota</taxon>
        <taxon>Stenosarchaea group</taxon>
        <taxon>Methanomicrobia</taxon>
        <taxon>Methanosarcinales</taxon>
        <taxon>Methanosarcinales incertae sedis</taxon>
        <taxon>GOM Arc I cluster</taxon>
        <taxon>Candidatus Argoarchaeum</taxon>
    </lineage>
</organism>
<gene>
    <name evidence="2" type="ORF">EMLJLAPB_01066</name>
</gene>